<dbReference type="InterPro" id="IPR053171">
    <property type="entry name" value="Viral_Tip_Attach_Protein"/>
</dbReference>
<dbReference type="Pfam" id="PF09327">
    <property type="entry name" value="Phage_Tail_Tip"/>
    <property type="match status" value="1"/>
</dbReference>
<dbReference type="EMBL" id="RAHG01000005">
    <property type="protein sequence ID" value="RJT13013.1"/>
    <property type="molecule type" value="Genomic_DNA"/>
</dbReference>
<organism evidence="2 3">
    <name type="scientific">Rahnella inusitata</name>
    <dbReference type="NCBI Taxonomy" id="58169"/>
    <lineage>
        <taxon>Bacteria</taxon>
        <taxon>Pseudomonadati</taxon>
        <taxon>Pseudomonadota</taxon>
        <taxon>Gammaproteobacteria</taxon>
        <taxon>Enterobacterales</taxon>
        <taxon>Yersiniaceae</taxon>
        <taxon>Rahnella</taxon>
    </lineage>
</organism>
<dbReference type="PANTHER" id="PTHR36251:SF2">
    <property type="entry name" value="GIFSY-2 PROPHAGE HOST SPECIFICITY PROTEIN J, PHAGE LAMBDA"/>
    <property type="match status" value="1"/>
</dbReference>
<comment type="caution">
    <text evidence="2">The sequence shown here is derived from an EMBL/GenBank/DDBJ whole genome shotgun (WGS) entry which is preliminary data.</text>
</comment>
<reference evidence="2 3" key="1">
    <citation type="submission" date="2018-09" db="EMBL/GenBank/DDBJ databases">
        <authorList>
            <person name="Le Fleche-Mateos A."/>
        </authorList>
    </citation>
    <scope>NUCLEOTIDE SEQUENCE [LARGE SCALE GENOMIC DNA]</scope>
    <source>
        <strain evidence="2 3">DSM 30078</strain>
    </source>
</reference>
<accession>A0ABX9P109</accession>
<name>A0ABX9P109_9GAMM</name>
<keyword evidence="3" id="KW-1185">Reference proteome</keyword>
<feature type="domain" description="Tip attachment protein J central straight fiber" evidence="1">
    <location>
        <begin position="213"/>
        <end position="350"/>
    </location>
</feature>
<evidence type="ECO:0000313" key="3">
    <source>
        <dbReference type="Proteomes" id="UP000284119"/>
    </source>
</evidence>
<dbReference type="InterPro" id="IPR015406">
    <property type="entry name" value="GpJ_CSF"/>
</dbReference>
<dbReference type="Proteomes" id="UP000284119">
    <property type="component" value="Unassembled WGS sequence"/>
</dbReference>
<proteinExistence type="predicted"/>
<evidence type="ECO:0000259" key="1">
    <source>
        <dbReference type="Pfam" id="PF09327"/>
    </source>
</evidence>
<protein>
    <submittedName>
        <fullName evidence="2">DUF1983 domain-containing protein</fullName>
    </submittedName>
</protein>
<dbReference type="PANTHER" id="PTHR36251">
    <property type="entry name" value="FELS-1 PROPHAGE HOST SPECIFICITY PROTEIN-RELATED"/>
    <property type="match status" value="1"/>
</dbReference>
<evidence type="ECO:0000313" key="2">
    <source>
        <dbReference type="EMBL" id="RJT13013.1"/>
    </source>
</evidence>
<sequence>MSTRIDTVTASAGSNAAAITAEAKSRADADGALSTRIDSVKATTDSNTTAITSETTARTSADSALGTRIDAVKTTTDGNTTAITSEVSARTTADNALGSRIDSVKAATDSNTASISSIQTAQTDADQSLTTVINNNESSYIASIETSLANDRDSKDQRKATGQVKQQVVEFNARITETQKTVADGQQAFAEYQQTVSASIQDLNDANSELSATVQTTASAVVDLNGKASAQWGIKLGINSNGQYYAAGMGIGLENTPAGMQSTVAFLANNFVVMSDVNGVPRAFFAIRNGQTFMNEAFIGEGTIDNAKIGNFIQSTNYVANVSGWRLDKAGTFVNFGTGSGGKMKTTNTTISVADGNGVLRVQIGELTGVF</sequence>
<gene>
    <name evidence="2" type="ORF">D5396_12490</name>
</gene>